<evidence type="ECO:0000313" key="1">
    <source>
        <dbReference type="EMBL" id="KIZ15653.1"/>
    </source>
</evidence>
<comment type="caution">
    <text evidence="1">The sequence shown here is derived from an EMBL/GenBank/DDBJ whole genome shotgun (WGS) entry which is preliminary data.</text>
</comment>
<dbReference type="PATRIC" id="fig|1240678.4.peg.5363"/>
<sequence>MAGGMESEVLVSGRMRLPAGWVAGQMGLVVVQNGIRVQIAVADGQDVEGGDVYVEVGAGPRAPNRAERQWLAFGLGFARSEGPG</sequence>
<gene>
    <name evidence="1" type="ORF">SNA_25225</name>
</gene>
<keyword evidence="2" id="KW-1185">Reference proteome</keyword>
<reference evidence="1 2" key="1">
    <citation type="submission" date="2014-09" db="EMBL/GenBank/DDBJ databases">
        <title>Draft genome sequence of Streptomyces natalensis ATCC 27448, producer of the antifungal pimaricin.</title>
        <authorList>
            <person name="Mendes M.V."/>
            <person name="Beites T."/>
            <person name="Pires S."/>
            <person name="Santos C.L."/>
            <person name="Moradas-Ferreira P."/>
        </authorList>
    </citation>
    <scope>NUCLEOTIDE SEQUENCE [LARGE SCALE GENOMIC DNA]</scope>
    <source>
        <strain evidence="1 2">ATCC 27448</strain>
    </source>
</reference>
<proteinExistence type="predicted"/>
<organism evidence="1 2">
    <name type="scientific">Streptomyces natalensis ATCC 27448</name>
    <dbReference type="NCBI Taxonomy" id="1240678"/>
    <lineage>
        <taxon>Bacteria</taxon>
        <taxon>Bacillati</taxon>
        <taxon>Actinomycetota</taxon>
        <taxon>Actinomycetes</taxon>
        <taxon>Kitasatosporales</taxon>
        <taxon>Streptomycetaceae</taxon>
        <taxon>Streptomyces</taxon>
    </lineage>
</organism>
<dbReference type="EMBL" id="JRKI01000032">
    <property type="protein sequence ID" value="KIZ15653.1"/>
    <property type="molecule type" value="Genomic_DNA"/>
</dbReference>
<evidence type="ECO:0000313" key="2">
    <source>
        <dbReference type="Proteomes" id="UP000032458"/>
    </source>
</evidence>
<protein>
    <submittedName>
        <fullName evidence="1">Uncharacterized protein</fullName>
    </submittedName>
</protein>
<accession>A0A0D7CHG4</accession>
<name>A0A0D7CHG4_9ACTN</name>
<dbReference type="Proteomes" id="UP000032458">
    <property type="component" value="Unassembled WGS sequence"/>
</dbReference>
<dbReference type="AlphaFoldDB" id="A0A0D7CHG4"/>